<sequence>MSEKTLAARLGTATEPTLPHHEDIAQWRPATRDDIDAIHAVLAAADAVDHPTWTTPRSEIADDFELEHFDPASDSLLAETVDGTVVASAGAMLHPSREGGELTVYLSGAVHPQWRRRGIGTQLMAWLDTRGRQQLAEAAAADASLTAAELKIFAEEPNTDQQQLADRLGYRAERWFSSMVRDMATPAPALEAPEGITVVEYTHDRDDDARDARNDAFRDHWGSRPSDPQRWKQFVGGEFFRPDLSRIALDADGQIVAFCLASVNEEDWVTLGASNSYIDLIGVIRTHRRRGLAPLVVSRTLQAIADAGLEKAVLDVDTASPTGANTLYEGLGFAATERSIALVTRV</sequence>
<evidence type="ECO:0000313" key="4">
    <source>
        <dbReference type="EMBL" id="MBB4140085.1"/>
    </source>
</evidence>
<dbReference type="Proteomes" id="UP000549113">
    <property type="component" value="Unassembled WGS sequence"/>
</dbReference>
<dbReference type="GO" id="GO:0016747">
    <property type="term" value="F:acyltransferase activity, transferring groups other than amino-acyl groups"/>
    <property type="evidence" value="ECO:0007669"/>
    <property type="project" value="InterPro"/>
</dbReference>
<dbReference type="Gene3D" id="3.40.630.30">
    <property type="match status" value="1"/>
</dbReference>
<evidence type="ECO:0000313" key="5">
    <source>
        <dbReference type="Proteomes" id="UP000549113"/>
    </source>
</evidence>
<keyword evidence="1" id="KW-0808">Transferase</keyword>
<dbReference type="PROSITE" id="PS51186">
    <property type="entry name" value="GNAT"/>
    <property type="match status" value="2"/>
</dbReference>
<dbReference type="PANTHER" id="PTHR43877">
    <property type="entry name" value="AMINOALKYLPHOSPHONATE N-ACETYLTRANSFERASE-RELATED-RELATED"/>
    <property type="match status" value="1"/>
</dbReference>
<dbReference type="InterPro" id="IPR000182">
    <property type="entry name" value="GNAT_dom"/>
</dbReference>
<dbReference type="CDD" id="cd04301">
    <property type="entry name" value="NAT_SF"/>
    <property type="match status" value="2"/>
</dbReference>
<reference evidence="4 5" key="1">
    <citation type="submission" date="2020-08" db="EMBL/GenBank/DDBJ databases">
        <title>Sequencing the genomes of 1000 actinobacteria strains.</title>
        <authorList>
            <person name="Klenk H.-P."/>
        </authorList>
    </citation>
    <scope>NUCLEOTIDE SEQUENCE [LARGE SCALE GENOMIC DNA]</scope>
    <source>
        <strain evidence="4 5">DSM 19600</strain>
    </source>
</reference>
<evidence type="ECO:0000256" key="1">
    <source>
        <dbReference type="ARBA" id="ARBA00022679"/>
    </source>
</evidence>
<organism evidence="4 5">
    <name type="scientific">Microbacterium invictum</name>
    <dbReference type="NCBI Taxonomy" id="515415"/>
    <lineage>
        <taxon>Bacteria</taxon>
        <taxon>Bacillati</taxon>
        <taxon>Actinomycetota</taxon>
        <taxon>Actinomycetes</taxon>
        <taxon>Micrococcales</taxon>
        <taxon>Microbacteriaceae</taxon>
        <taxon>Microbacterium</taxon>
    </lineage>
</organism>
<keyword evidence="2" id="KW-0012">Acyltransferase</keyword>
<dbReference type="RefSeq" id="WP_183499667.1">
    <property type="nucleotide sequence ID" value="NZ_BAABCO010000002.1"/>
</dbReference>
<dbReference type="SUPFAM" id="SSF55729">
    <property type="entry name" value="Acyl-CoA N-acyltransferases (Nat)"/>
    <property type="match status" value="2"/>
</dbReference>
<proteinExistence type="predicted"/>
<accession>A0AA40SPW8</accession>
<comment type="caution">
    <text evidence="4">The sequence shown here is derived from an EMBL/GenBank/DDBJ whole genome shotgun (WGS) entry which is preliminary data.</text>
</comment>
<evidence type="ECO:0000259" key="3">
    <source>
        <dbReference type="PROSITE" id="PS51186"/>
    </source>
</evidence>
<dbReference type="InterPro" id="IPR016181">
    <property type="entry name" value="Acyl_CoA_acyltransferase"/>
</dbReference>
<dbReference type="AlphaFoldDB" id="A0AA40SPW8"/>
<keyword evidence="5" id="KW-1185">Reference proteome</keyword>
<dbReference type="Pfam" id="PF00583">
    <property type="entry name" value="Acetyltransf_1"/>
    <property type="match status" value="2"/>
</dbReference>
<evidence type="ECO:0000256" key="2">
    <source>
        <dbReference type="ARBA" id="ARBA00023315"/>
    </source>
</evidence>
<dbReference type="InterPro" id="IPR050832">
    <property type="entry name" value="Bact_Acetyltransf"/>
</dbReference>
<dbReference type="EMBL" id="JACIFH010000001">
    <property type="protein sequence ID" value="MBB4140085.1"/>
    <property type="molecule type" value="Genomic_DNA"/>
</dbReference>
<gene>
    <name evidence="4" type="ORF">BKA10_001879</name>
</gene>
<feature type="domain" description="N-acetyltransferase" evidence="3">
    <location>
        <begin position="25"/>
        <end position="188"/>
    </location>
</feature>
<name>A0AA40SPW8_9MICO</name>
<feature type="domain" description="N-acetyltransferase" evidence="3">
    <location>
        <begin position="196"/>
        <end position="346"/>
    </location>
</feature>
<protein>
    <submittedName>
        <fullName evidence="4">Mycothiol synthase</fullName>
    </submittedName>
</protein>